<sequence length="704" mass="80403">MFRESNMGGTQDWRSTKPSSNVHFISSSTFATALATRSCRTFLQFTHSPAVVELLSEWPGIGNDMETYALQLRNLDDLAGLLQCIKFSQGTTRMGAQVSRTLRGAFAADNMGSLGSDSGANLPSATESNLIGWLQLLVWTRFFAVFSMRQLAAIHDQISWYLWYWSWAEVHSARASVHLALGRTWWWEGFLRRGWMGQVLLVKSYAIAHKSALNRVLHGVVRTLGAVYSLVDRMNTLLSSMEDTAAGDRLLSQEPGAGISTEIPPNYHRLVSNVCATVVSTMKLMAHTLRPQGTTGFLDTHSRGMPGETPYVGGCAGELMIFEFPTRTPSEETPERIETSASLKDIFNLLLDTLNFTRNYTKSISEDIHTRHVPPNGRHWRRLLLAGCTVVPSVILLSSHSVSNLRRVASSARVVLRSLMENYVMYPIKEIYKSLTSSRPGVLERRRTLEMEMESVANIIRDYHEDYYPSIPHDELQRLRDRTLKHLRSGVIADDEGYCLINQHYENAIRHPIRSAFFGNLLRLMLIQLTYQQLEVMRVVNSTDEVLEGNDLNFKIMAMVPVFLFLSGLLFISFQKRRASLRPVNNQLKLYWRSVHRVVTFPEDLHDEFHVSRSGDDVSMDQTKDNDALELLELGSANHLNSHDQGMLLLLTHHMRRLAVEYHVGYSHLQEFLEDLDDLESVQSTRYQRLLTLERMRHIYYFLW</sequence>
<dbReference type="EMBL" id="AAHK01000031">
    <property type="protein sequence ID" value="EAN99076.1"/>
    <property type="molecule type" value="Genomic_DNA"/>
</dbReference>
<protein>
    <recommendedName>
        <fullName evidence="9">ATP synthase regulation protein NCA2</fullName>
    </recommendedName>
</protein>
<name>Q4E2P9_TRYCC</name>
<dbReference type="InParanoid" id="Q4E2P9"/>
<evidence type="ECO:0000256" key="6">
    <source>
        <dbReference type="SAM" id="Phobius"/>
    </source>
</evidence>
<dbReference type="FunCoup" id="Q4E2P9">
    <property type="interactions" value="31"/>
</dbReference>
<evidence type="ECO:0000256" key="4">
    <source>
        <dbReference type="ARBA" id="ARBA00023128"/>
    </source>
</evidence>
<keyword evidence="4" id="KW-0496">Mitochondrion</keyword>
<dbReference type="AlphaFoldDB" id="Q4E2P9"/>
<dbReference type="OMA" id="RSACEYI"/>
<dbReference type="STRING" id="353153.Q4E2P9"/>
<proteinExistence type="predicted"/>
<dbReference type="PANTHER" id="PTHR28234:SF1">
    <property type="entry name" value="NUCLEAR CONTROL OF ATPASE PROTEIN 2"/>
    <property type="match status" value="1"/>
</dbReference>
<comment type="subcellular location">
    <subcellularLocation>
        <location evidence="1">Mitochondrion membrane</location>
        <topology evidence="1">Multi-pass membrane protein</topology>
    </subcellularLocation>
</comment>
<dbReference type="GeneID" id="3553716"/>
<dbReference type="Pfam" id="PF08637">
    <property type="entry name" value="NCA2"/>
    <property type="match status" value="1"/>
</dbReference>
<evidence type="ECO:0008006" key="9">
    <source>
        <dbReference type="Google" id="ProtNLM"/>
    </source>
</evidence>
<feature type="transmembrane region" description="Helical" evidence="6">
    <location>
        <begin position="554"/>
        <end position="574"/>
    </location>
</feature>
<evidence type="ECO:0000313" key="7">
    <source>
        <dbReference type="EMBL" id="EAN99076.1"/>
    </source>
</evidence>
<keyword evidence="5 6" id="KW-0472">Membrane</keyword>
<evidence type="ECO:0000256" key="5">
    <source>
        <dbReference type="ARBA" id="ARBA00023136"/>
    </source>
</evidence>
<dbReference type="GO" id="GO:0005741">
    <property type="term" value="C:mitochondrial outer membrane"/>
    <property type="evidence" value="ECO:0007669"/>
    <property type="project" value="TreeGrafter"/>
</dbReference>
<evidence type="ECO:0000256" key="3">
    <source>
        <dbReference type="ARBA" id="ARBA00022989"/>
    </source>
</evidence>
<comment type="caution">
    <text evidence="7">The sequence shown here is derived from an EMBL/GenBank/DDBJ whole genome shotgun (WGS) entry which is preliminary data.</text>
</comment>
<dbReference type="RefSeq" id="XP_820927.1">
    <property type="nucleotide sequence ID" value="XM_815834.1"/>
</dbReference>
<organism evidence="7 8">
    <name type="scientific">Trypanosoma cruzi (strain CL Brener)</name>
    <dbReference type="NCBI Taxonomy" id="353153"/>
    <lineage>
        <taxon>Eukaryota</taxon>
        <taxon>Discoba</taxon>
        <taxon>Euglenozoa</taxon>
        <taxon>Kinetoplastea</taxon>
        <taxon>Metakinetoplastina</taxon>
        <taxon>Trypanosomatida</taxon>
        <taxon>Trypanosomatidae</taxon>
        <taxon>Trypanosoma</taxon>
        <taxon>Schizotrypanum</taxon>
    </lineage>
</organism>
<evidence type="ECO:0000256" key="2">
    <source>
        <dbReference type="ARBA" id="ARBA00022692"/>
    </source>
</evidence>
<evidence type="ECO:0000313" key="8">
    <source>
        <dbReference type="Proteomes" id="UP000002296"/>
    </source>
</evidence>
<keyword evidence="2 6" id="KW-0812">Transmembrane</keyword>
<dbReference type="PANTHER" id="PTHR28234">
    <property type="entry name" value="NUCLEAR CONTROL OF ATPASE PROTEIN 2"/>
    <property type="match status" value="1"/>
</dbReference>
<keyword evidence="8" id="KW-1185">Reference proteome</keyword>
<accession>Q4E2P9</accession>
<dbReference type="InterPro" id="IPR013946">
    <property type="entry name" value="NCA2-like"/>
</dbReference>
<keyword evidence="3 6" id="KW-1133">Transmembrane helix</keyword>
<gene>
    <name evidence="7" type="ORF">Tc00.1047053504153.340</name>
</gene>
<dbReference type="Proteomes" id="UP000002296">
    <property type="component" value="Unassembled WGS sequence"/>
</dbReference>
<dbReference type="PaxDb" id="353153-Q4E2P9"/>
<reference evidence="7 8" key="1">
    <citation type="journal article" date="2005" name="Science">
        <title>The genome sequence of Trypanosoma cruzi, etiologic agent of Chagas disease.</title>
        <authorList>
            <person name="El-Sayed N.M."/>
            <person name="Myler P.J."/>
            <person name="Bartholomeu D.C."/>
            <person name="Nilsson D."/>
            <person name="Aggarwal G."/>
            <person name="Tran A.N."/>
            <person name="Ghedin E."/>
            <person name="Worthey E.A."/>
            <person name="Delcher A.L."/>
            <person name="Blandin G."/>
            <person name="Westenberger S.J."/>
            <person name="Caler E."/>
            <person name="Cerqueira G.C."/>
            <person name="Branche C."/>
            <person name="Haas B."/>
            <person name="Anupama A."/>
            <person name="Arner E."/>
            <person name="Aslund L."/>
            <person name="Attipoe P."/>
            <person name="Bontempi E."/>
            <person name="Bringaud F."/>
            <person name="Burton P."/>
            <person name="Cadag E."/>
            <person name="Campbell D.A."/>
            <person name="Carrington M."/>
            <person name="Crabtree J."/>
            <person name="Darban H."/>
            <person name="da Silveira J.F."/>
            <person name="de Jong P."/>
            <person name="Edwards K."/>
            <person name="Englund P.T."/>
            <person name="Fazelina G."/>
            <person name="Feldblyum T."/>
            <person name="Ferella M."/>
            <person name="Frasch A.C."/>
            <person name="Gull K."/>
            <person name="Horn D."/>
            <person name="Hou L."/>
            <person name="Huang Y."/>
            <person name="Kindlund E."/>
            <person name="Klingbeil M."/>
            <person name="Kluge S."/>
            <person name="Koo H."/>
            <person name="Lacerda D."/>
            <person name="Levin M.J."/>
            <person name="Lorenzi H."/>
            <person name="Louie T."/>
            <person name="Machado C.R."/>
            <person name="McCulloch R."/>
            <person name="McKenna A."/>
            <person name="Mizuno Y."/>
            <person name="Mottram J.C."/>
            <person name="Nelson S."/>
            <person name="Ochaya S."/>
            <person name="Osoegawa K."/>
            <person name="Pai G."/>
            <person name="Parsons M."/>
            <person name="Pentony M."/>
            <person name="Pettersson U."/>
            <person name="Pop M."/>
            <person name="Ramirez J.L."/>
            <person name="Rinta J."/>
            <person name="Robertson L."/>
            <person name="Salzberg S.L."/>
            <person name="Sanchez D.O."/>
            <person name="Seyler A."/>
            <person name="Sharma R."/>
            <person name="Shetty J."/>
            <person name="Simpson A.J."/>
            <person name="Sisk E."/>
            <person name="Tammi M.T."/>
            <person name="Tarleton R."/>
            <person name="Teixeira S."/>
            <person name="Van Aken S."/>
            <person name="Vogt C."/>
            <person name="Ward P.N."/>
            <person name="Wickstead B."/>
            <person name="Wortman J."/>
            <person name="White O."/>
            <person name="Fraser C.M."/>
            <person name="Stuart K.D."/>
            <person name="Andersson B."/>
        </authorList>
    </citation>
    <scope>NUCLEOTIDE SEQUENCE [LARGE SCALE GENOMIC DNA]</scope>
    <source>
        <strain evidence="7 8">CL Brener</strain>
    </source>
</reference>
<dbReference type="eggNOG" id="ENOG502RAF6">
    <property type="taxonomic scope" value="Eukaryota"/>
</dbReference>
<dbReference type="KEGG" id="tcr:504153.340"/>
<evidence type="ECO:0000256" key="1">
    <source>
        <dbReference type="ARBA" id="ARBA00004225"/>
    </source>
</evidence>